<organism evidence="1 2">
    <name type="scientific">Striga asiatica</name>
    <name type="common">Asiatic witchweed</name>
    <name type="synonym">Buchnera asiatica</name>
    <dbReference type="NCBI Taxonomy" id="4170"/>
    <lineage>
        <taxon>Eukaryota</taxon>
        <taxon>Viridiplantae</taxon>
        <taxon>Streptophyta</taxon>
        <taxon>Embryophyta</taxon>
        <taxon>Tracheophyta</taxon>
        <taxon>Spermatophyta</taxon>
        <taxon>Magnoliopsida</taxon>
        <taxon>eudicotyledons</taxon>
        <taxon>Gunneridae</taxon>
        <taxon>Pentapetalae</taxon>
        <taxon>asterids</taxon>
        <taxon>lamiids</taxon>
        <taxon>Lamiales</taxon>
        <taxon>Orobanchaceae</taxon>
        <taxon>Buchnereae</taxon>
        <taxon>Striga</taxon>
    </lineage>
</organism>
<sequence length="116" mass="13405">MWRLLYPESRLIHATQVANRVICVQKGIKKSITHVVSCTSCTSAYTPVLDDCMDAWLSDDHDRLTYKRYILPTCCEFNKVRQRVDEIKYEDDFGELSSKPSKNLDVQRRALCSSSL</sequence>
<accession>A0A5A7QYY6</accession>
<proteinExistence type="predicted"/>
<evidence type="ECO:0000313" key="2">
    <source>
        <dbReference type="Proteomes" id="UP000325081"/>
    </source>
</evidence>
<evidence type="ECO:0000313" key="1">
    <source>
        <dbReference type="EMBL" id="GER50262.1"/>
    </source>
</evidence>
<keyword evidence="2" id="KW-1185">Reference proteome</keyword>
<name>A0A5A7QYY6_STRAF</name>
<dbReference type="Proteomes" id="UP000325081">
    <property type="component" value="Unassembled WGS sequence"/>
</dbReference>
<comment type="caution">
    <text evidence="1">The sequence shown here is derived from an EMBL/GenBank/DDBJ whole genome shotgun (WGS) entry which is preliminary data.</text>
</comment>
<dbReference type="AlphaFoldDB" id="A0A5A7QYY6"/>
<dbReference type="EMBL" id="BKCP01009181">
    <property type="protein sequence ID" value="GER50262.1"/>
    <property type="molecule type" value="Genomic_DNA"/>
</dbReference>
<protein>
    <submittedName>
        <fullName evidence="1">RNA polymerase II C-terminal domain phosphatase-like 1</fullName>
    </submittedName>
</protein>
<reference evidence="2" key="1">
    <citation type="journal article" date="2019" name="Curr. Biol.">
        <title>Genome Sequence of Striga asiatica Provides Insight into the Evolution of Plant Parasitism.</title>
        <authorList>
            <person name="Yoshida S."/>
            <person name="Kim S."/>
            <person name="Wafula E.K."/>
            <person name="Tanskanen J."/>
            <person name="Kim Y.M."/>
            <person name="Honaas L."/>
            <person name="Yang Z."/>
            <person name="Spallek T."/>
            <person name="Conn C.E."/>
            <person name="Ichihashi Y."/>
            <person name="Cheong K."/>
            <person name="Cui S."/>
            <person name="Der J.P."/>
            <person name="Gundlach H."/>
            <person name="Jiao Y."/>
            <person name="Hori C."/>
            <person name="Ishida J.K."/>
            <person name="Kasahara H."/>
            <person name="Kiba T."/>
            <person name="Kim M.S."/>
            <person name="Koo N."/>
            <person name="Laohavisit A."/>
            <person name="Lee Y.H."/>
            <person name="Lumba S."/>
            <person name="McCourt P."/>
            <person name="Mortimer J.C."/>
            <person name="Mutuku J.M."/>
            <person name="Nomura T."/>
            <person name="Sasaki-Sekimoto Y."/>
            <person name="Seto Y."/>
            <person name="Wang Y."/>
            <person name="Wakatake T."/>
            <person name="Sakakibara H."/>
            <person name="Demura T."/>
            <person name="Yamaguchi S."/>
            <person name="Yoneyama K."/>
            <person name="Manabe R.I."/>
            <person name="Nelson D.C."/>
            <person name="Schulman A.H."/>
            <person name="Timko M.P."/>
            <person name="dePamphilis C.W."/>
            <person name="Choi D."/>
            <person name="Shirasu K."/>
        </authorList>
    </citation>
    <scope>NUCLEOTIDE SEQUENCE [LARGE SCALE GENOMIC DNA]</scope>
    <source>
        <strain evidence="2">cv. UVA1</strain>
    </source>
</reference>
<gene>
    <name evidence="1" type="ORF">STAS_27568</name>
</gene>